<keyword evidence="5" id="KW-0233">DNA recombination</keyword>
<gene>
    <name evidence="8" type="ORF">PY771_25200</name>
</gene>
<dbReference type="Gene3D" id="3.40.50.1390">
    <property type="entry name" value="Resolvase, N-terminal catalytic domain"/>
    <property type="match status" value="1"/>
</dbReference>
<evidence type="ECO:0000256" key="5">
    <source>
        <dbReference type="ARBA" id="ARBA00023172"/>
    </source>
</evidence>
<dbReference type="InterPro" id="IPR036162">
    <property type="entry name" value="Resolvase-like_N_sf"/>
</dbReference>
<dbReference type="CDD" id="cd03768">
    <property type="entry name" value="SR_ResInv"/>
    <property type="match status" value="1"/>
</dbReference>
<evidence type="ECO:0000313" key="9">
    <source>
        <dbReference type="Proteomes" id="UP001214666"/>
    </source>
</evidence>
<dbReference type="PROSITE" id="PS51736">
    <property type="entry name" value="RECOMBINASES_3"/>
    <property type="match status" value="1"/>
</dbReference>
<dbReference type="SUPFAM" id="SSF53041">
    <property type="entry name" value="Resolvase-like"/>
    <property type="match status" value="1"/>
</dbReference>
<evidence type="ECO:0000256" key="3">
    <source>
        <dbReference type="ARBA" id="ARBA00023100"/>
    </source>
</evidence>
<evidence type="ECO:0000256" key="2">
    <source>
        <dbReference type="ARBA" id="ARBA00022908"/>
    </source>
</evidence>
<dbReference type="InterPro" id="IPR050639">
    <property type="entry name" value="SSR_resolvase"/>
</dbReference>
<dbReference type="InterPro" id="IPR006118">
    <property type="entry name" value="Recombinase_CS"/>
</dbReference>
<keyword evidence="2" id="KW-0229">DNA integration</keyword>
<proteinExistence type="inferred from homology"/>
<evidence type="ECO:0000256" key="4">
    <source>
        <dbReference type="ARBA" id="ARBA00023125"/>
    </source>
</evidence>
<dbReference type="FunFam" id="3.40.50.1390:FF:000001">
    <property type="entry name" value="DNA recombinase"/>
    <property type="match status" value="1"/>
</dbReference>
<comment type="similarity">
    <text evidence="1">Belongs to the site-specific recombinase resolvase family.</text>
</comment>
<dbReference type="RefSeq" id="WP_275116050.1">
    <property type="nucleotide sequence ID" value="NZ_CP118944.1"/>
</dbReference>
<dbReference type="GO" id="GO:0015074">
    <property type="term" value="P:DNA integration"/>
    <property type="evidence" value="ECO:0007669"/>
    <property type="project" value="UniProtKB-KW"/>
</dbReference>
<dbReference type="GO" id="GO:0003677">
    <property type="term" value="F:DNA binding"/>
    <property type="evidence" value="ECO:0007669"/>
    <property type="project" value="UniProtKB-KW"/>
</dbReference>
<keyword evidence="4" id="KW-0238">DNA-binding</keyword>
<protein>
    <submittedName>
        <fullName evidence="8">Recombinase family protein</fullName>
    </submittedName>
</protein>
<organism evidence="8 9">
    <name type="scientific">Aeromonas hydrophila</name>
    <dbReference type="NCBI Taxonomy" id="644"/>
    <lineage>
        <taxon>Bacteria</taxon>
        <taxon>Pseudomonadati</taxon>
        <taxon>Pseudomonadota</taxon>
        <taxon>Gammaproteobacteria</taxon>
        <taxon>Aeromonadales</taxon>
        <taxon>Aeromonadaceae</taxon>
        <taxon>Aeromonas</taxon>
    </lineage>
</organism>
<evidence type="ECO:0000259" key="7">
    <source>
        <dbReference type="PROSITE" id="PS51736"/>
    </source>
</evidence>
<keyword evidence="3" id="KW-0230">DNA invertase</keyword>
<reference evidence="8" key="1">
    <citation type="submission" date="2023-02" db="EMBL/GenBank/DDBJ databases">
        <title>The sequence of Aeromonas hydrophila K533.</title>
        <authorList>
            <person name="Luo X."/>
        </authorList>
    </citation>
    <scope>NUCLEOTIDE SEQUENCE</scope>
    <source>
        <strain evidence="8">K533</strain>
        <plasmid evidence="8">pK533-strA</plasmid>
    </source>
</reference>
<dbReference type="Proteomes" id="UP001214666">
    <property type="component" value="Plasmid pK533-strA"/>
</dbReference>
<dbReference type="SMART" id="SM00857">
    <property type="entry name" value="Resolvase"/>
    <property type="match status" value="1"/>
</dbReference>
<dbReference type="EMBL" id="CP118944">
    <property type="protein sequence ID" value="WEE29317.1"/>
    <property type="molecule type" value="Genomic_DNA"/>
</dbReference>
<dbReference type="PROSITE" id="PS00398">
    <property type="entry name" value="RECOMBINASES_2"/>
    <property type="match status" value="1"/>
</dbReference>
<evidence type="ECO:0000256" key="1">
    <source>
        <dbReference type="ARBA" id="ARBA00009913"/>
    </source>
</evidence>
<dbReference type="GO" id="GO:0000150">
    <property type="term" value="F:DNA strand exchange activity"/>
    <property type="evidence" value="ECO:0007669"/>
    <property type="project" value="UniProtKB-KW"/>
</dbReference>
<evidence type="ECO:0000313" key="8">
    <source>
        <dbReference type="EMBL" id="WEE29317.1"/>
    </source>
</evidence>
<dbReference type="PANTHER" id="PTHR30461:SF2">
    <property type="entry name" value="SERINE RECOMBINASE PINE-RELATED"/>
    <property type="match status" value="1"/>
</dbReference>
<dbReference type="AlphaFoldDB" id="A0AAX3PDU8"/>
<dbReference type="InterPro" id="IPR006119">
    <property type="entry name" value="Resolv_N"/>
</dbReference>
<name>A0AAX3PDU8_AERHY</name>
<accession>A0AAX3PDU8</accession>
<feature type="active site" description="O-(5'-phospho-DNA)-serine intermediate" evidence="6">
    <location>
        <position position="9"/>
    </location>
</feature>
<feature type="domain" description="Resolvase/invertase-type recombinase catalytic" evidence="7">
    <location>
        <begin position="1"/>
        <end position="138"/>
    </location>
</feature>
<dbReference type="PANTHER" id="PTHR30461">
    <property type="entry name" value="DNA-INVERTASE FROM LAMBDOID PROPHAGE"/>
    <property type="match status" value="1"/>
</dbReference>
<geneLocation type="plasmid" evidence="8 9">
    <name>pK533-strA</name>
</geneLocation>
<sequence>MLVGYMRVSTDNDRQSTDLQRDALLAVGVDARYLFQDHASGARDDRLGLTKALEYLQPGDVLIVWKLDRLGRSLPHLLDIVNSLKSKEIGFRSLTENMDTTTPSGEFLFQVFGALAQYERALTRERVMAGLAAAKRRGRHGGRPLAITGEKLDAIIAALDGGMSKAAVCRNFEVKRTTLIETLARVGWRGAEKSADDQQE</sequence>
<dbReference type="Pfam" id="PF00239">
    <property type="entry name" value="Resolvase"/>
    <property type="match status" value="1"/>
</dbReference>
<keyword evidence="8" id="KW-0614">Plasmid</keyword>
<evidence type="ECO:0000256" key="6">
    <source>
        <dbReference type="PIRSR" id="PIRSR606118-50"/>
    </source>
</evidence>